<protein>
    <recommendedName>
        <fullName evidence="5">Thymidylate synthase</fullName>
        <ecNumber evidence="4">2.1.1.45</ecNumber>
    </recommendedName>
</protein>
<dbReference type="HAMAP" id="MF_00008">
    <property type="entry name" value="Thymidy_synth_bact"/>
    <property type="match status" value="1"/>
</dbReference>
<dbReference type="OrthoDB" id="13491at10239"/>
<accession>A0A0X9YAZ7</accession>
<name>A0A0X9YAZ7_9GAMA</name>
<keyword evidence="6" id="KW-0489">Methyltransferase</keyword>
<proteinExistence type="inferred from homology"/>
<organism evidence="12 13">
    <name type="scientific">Vespertilionid gammaherpesvirus 1</name>
    <dbReference type="NCBI Taxonomy" id="2560830"/>
    <lineage>
        <taxon>Viruses</taxon>
        <taxon>Duplodnaviria</taxon>
        <taxon>Heunggongvirae</taxon>
        <taxon>Peploviricota</taxon>
        <taxon>Herviviricetes</taxon>
        <taxon>Herpesvirales</taxon>
        <taxon>Orthoherpesviridae</taxon>
        <taxon>Gammaherpesvirinae</taxon>
        <taxon>Percavirus</taxon>
        <taxon>Percavirus vespertilionidgamma1</taxon>
    </lineage>
</organism>
<dbReference type="EC" id="2.1.1.45" evidence="4"/>
<dbReference type="InterPro" id="IPR036926">
    <property type="entry name" value="Thymidate_synth/dCMP_Mease_sf"/>
</dbReference>
<dbReference type="NCBIfam" id="NF002497">
    <property type="entry name" value="PRK01827.1-3"/>
    <property type="match status" value="1"/>
</dbReference>
<comment type="similarity">
    <text evidence="2">Belongs to the thymidylate synthase family.</text>
</comment>
<dbReference type="PANTHER" id="PTHR11548:SF2">
    <property type="entry name" value="THYMIDYLATE SYNTHASE"/>
    <property type="match status" value="1"/>
</dbReference>
<feature type="domain" description="Thymidylate synthase/dCMP hydroxymethylase" evidence="11">
    <location>
        <begin position="8"/>
        <end position="289"/>
    </location>
</feature>
<dbReference type="CDD" id="cd00351">
    <property type="entry name" value="TS_Pyrimidine_HMase"/>
    <property type="match status" value="1"/>
</dbReference>
<keyword evidence="8" id="KW-0545">Nucleotide biosynthesis</keyword>
<comment type="pathway">
    <text evidence="1">Pyrimidine metabolism; dTTP biosynthesis.</text>
</comment>
<dbReference type="EMBL" id="KU220026">
    <property type="protein sequence ID" value="AMA67428.1"/>
    <property type="molecule type" value="Genomic_DNA"/>
</dbReference>
<dbReference type="PROSITE" id="PS00091">
    <property type="entry name" value="THYMIDYLATE_SYNTHASE"/>
    <property type="match status" value="1"/>
</dbReference>
<evidence type="ECO:0000256" key="2">
    <source>
        <dbReference type="ARBA" id="ARBA00009972"/>
    </source>
</evidence>
<dbReference type="Gene3D" id="3.30.572.10">
    <property type="entry name" value="Thymidylate synthase/dCMP hydroxymethylase domain"/>
    <property type="match status" value="1"/>
</dbReference>
<evidence type="ECO:0000256" key="6">
    <source>
        <dbReference type="ARBA" id="ARBA00022603"/>
    </source>
</evidence>
<comment type="catalytic activity">
    <reaction evidence="9">
        <text>dUMP + (6R)-5,10-methylene-5,6,7,8-tetrahydrofolate = 7,8-dihydrofolate + dTMP</text>
        <dbReference type="Rhea" id="RHEA:12104"/>
        <dbReference type="ChEBI" id="CHEBI:15636"/>
        <dbReference type="ChEBI" id="CHEBI:57451"/>
        <dbReference type="ChEBI" id="CHEBI:63528"/>
        <dbReference type="ChEBI" id="CHEBI:246422"/>
        <dbReference type="EC" id="2.1.1.45"/>
    </reaction>
</comment>
<evidence type="ECO:0000256" key="10">
    <source>
        <dbReference type="PROSITE-ProRule" id="PRU10016"/>
    </source>
</evidence>
<dbReference type="PANTHER" id="PTHR11548">
    <property type="entry name" value="THYMIDYLATE SYNTHASE 1"/>
    <property type="match status" value="1"/>
</dbReference>
<evidence type="ECO:0000259" key="11">
    <source>
        <dbReference type="Pfam" id="PF00303"/>
    </source>
</evidence>
<dbReference type="NCBIfam" id="TIGR03284">
    <property type="entry name" value="thym_sym"/>
    <property type="match status" value="1"/>
</dbReference>
<dbReference type="GO" id="GO:0032259">
    <property type="term" value="P:methylation"/>
    <property type="evidence" value="ECO:0007669"/>
    <property type="project" value="UniProtKB-KW"/>
</dbReference>
<evidence type="ECO:0000256" key="1">
    <source>
        <dbReference type="ARBA" id="ARBA00004992"/>
    </source>
</evidence>
<dbReference type="InterPro" id="IPR000398">
    <property type="entry name" value="Thymidylate_synthase"/>
</dbReference>
<dbReference type="InterPro" id="IPR045097">
    <property type="entry name" value="Thymidate_synth/dCMP_Mease"/>
</dbReference>
<dbReference type="GO" id="GO:0006231">
    <property type="term" value="P:dTMP biosynthetic process"/>
    <property type="evidence" value="ECO:0007669"/>
    <property type="project" value="InterPro"/>
</dbReference>
<evidence type="ECO:0000256" key="5">
    <source>
        <dbReference type="ARBA" id="ARBA00015931"/>
    </source>
</evidence>
<evidence type="ECO:0000313" key="12">
    <source>
        <dbReference type="EMBL" id="AMA67428.1"/>
    </source>
</evidence>
<sequence>MAINHDEKKYLDLIRTILEQGIKRDDRTGVGTLSIFGTQTRYSLRGQFPLFTTKTVFWRGVVEELLWFLSGSTNSNDLAKKGVAIWNANGSKEFQRKVGLDFRSQGDLGPVYGFQWRFFGAEYKGCESQYTGKGVDQIQNLIEGIQVEPYSRRHVLTAWNPAQLSSMVLPPCHIISQFYVANGELSCQLYQRSADMGLGVPFNVASYSLLTYMIAHLTGLTPGEFIHTIGDAHVYMNHIEPLKLQLTREPLPFPTLSINKDIKNIEDFKFEDFILENYKHAPTIHMQMAL</sequence>
<evidence type="ECO:0000256" key="3">
    <source>
        <dbReference type="ARBA" id="ARBA00011738"/>
    </source>
</evidence>
<evidence type="ECO:0000256" key="8">
    <source>
        <dbReference type="ARBA" id="ARBA00022727"/>
    </source>
</evidence>
<keyword evidence="13" id="KW-1185">Reference proteome</keyword>
<dbReference type="GO" id="GO:0004799">
    <property type="term" value="F:thymidylate synthase activity"/>
    <property type="evidence" value="ECO:0007669"/>
    <property type="project" value="UniProtKB-EC"/>
</dbReference>
<dbReference type="SUPFAM" id="SSF55831">
    <property type="entry name" value="Thymidylate synthase/dCMP hydroxymethylase"/>
    <property type="match status" value="1"/>
</dbReference>
<gene>
    <name evidence="12" type="primary">ORF70</name>
    <name evidence="12" type="ORF">AOT99_gpORF70</name>
</gene>
<reference evidence="12 13" key="1">
    <citation type="journal article" date="2016" name="MSphere">
        <title>Isolation and Characterization of a Novel Gammaherpesvirus from a Microbat Cell Line.</title>
        <authorList>
            <person name="Shabman R.S."/>
            <person name="Shrivastava S."/>
            <person name="Tsibane T."/>
            <person name="Attie O."/>
            <person name="Jayaprakash A."/>
            <person name="Mire C.E."/>
            <person name="Dilley K.E."/>
            <person name="Puri V."/>
            <person name="Stockwell T.B."/>
            <person name="Geisbert T.W."/>
            <person name="Sachidanandam R."/>
            <person name="Basler C.F."/>
        </authorList>
    </citation>
    <scope>NUCLEOTIDE SEQUENCE [LARGE SCALE GENOMIC DNA]</scope>
    <source>
        <strain evidence="12 13">My-HV8/Myotis velifer incautus/USA/FCGHV/2011</strain>
    </source>
</reference>
<keyword evidence="7" id="KW-0808">Transferase</keyword>
<feature type="active site" evidence="10">
    <location>
        <position position="172"/>
    </location>
</feature>
<evidence type="ECO:0000313" key="13">
    <source>
        <dbReference type="Proteomes" id="UP000207650"/>
    </source>
</evidence>
<evidence type="ECO:0000256" key="4">
    <source>
        <dbReference type="ARBA" id="ARBA00011947"/>
    </source>
</evidence>
<dbReference type="PRINTS" id="PR00108">
    <property type="entry name" value="THYMDSNTHASE"/>
</dbReference>
<dbReference type="InterPro" id="IPR020940">
    <property type="entry name" value="Thymidylate_synthase_AS"/>
</dbReference>
<evidence type="ECO:0000256" key="7">
    <source>
        <dbReference type="ARBA" id="ARBA00022679"/>
    </source>
</evidence>
<dbReference type="KEGG" id="vg:26836990"/>
<dbReference type="Proteomes" id="UP000207650">
    <property type="component" value="Segment"/>
</dbReference>
<dbReference type="Pfam" id="PF00303">
    <property type="entry name" value="Thymidylat_synt"/>
    <property type="match status" value="1"/>
</dbReference>
<evidence type="ECO:0000256" key="9">
    <source>
        <dbReference type="ARBA" id="ARBA00047344"/>
    </source>
</evidence>
<dbReference type="InterPro" id="IPR023451">
    <property type="entry name" value="Thymidate_synth/dCMP_Mease_dom"/>
</dbReference>
<dbReference type="FunFam" id="3.30.572.10:FF:000002">
    <property type="entry name" value="Possible thymidylate synthase"/>
    <property type="match status" value="1"/>
</dbReference>
<comment type="subunit">
    <text evidence="3">Homodimer.</text>
</comment>